<comment type="caution">
    <text evidence="2">The sequence shown here is derived from an EMBL/GenBank/DDBJ whole genome shotgun (WGS) entry which is preliminary data.</text>
</comment>
<evidence type="ECO:0000313" key="3">
    <source>
        <dbReference type="Proteomes" id="UP001218218"/>
    </source>
</evidence>
<dbReference type="AlphaFoldDB" id="A0AAD6ZQ35"/>
<keyword evidence="1" id="KW-1133">Transmembrane helix</keyword>
<evidence type="ECO:0000313" key="2">
    <source>
        <dbReference type="EMBL" id="KAJ7331351.1"/>
    </source>
</evidence>
<dbReference type="Proteomes" id="UP001218218">
    <property type="component" value="Unassembled WGS sequence"/>
</dbReference>
<dbReference type="EMBL" id="JARIHO010000035">
    <property type="protein sequence ID" value="KAJ7331351.1"/>
    <property type="molecule type" value="Genomic_DNA"/>
</dbReference>
<keyword evidence="1" id="KW-0472">Membrane</keyword>
<keyword evidence="1" id="KW-0812">Transmembrane</keyword>
<evidence type="ECO:0000256" key="1">
    <source>
        <dbReference type="SAM" id="Phobius"/>
    </source>
</evidence>
<keyword evidence="3" id="KW-1185">Reference proteome</keyword>
<accession>A0AAD6ZQ35</accession>
<feature type="transmembrane region" description="Helical" evidence="1">
    <location>
        <begin position="77"/>
        <end position="101"/>
    </location>
</feature>
<reference evidence="2" key="1">
    <citation type="submission" date="2023-03" db="EMBL/GenBank/DDBJ databases">
        <title>Massive genome expansion in bonnet fungi (Mycena s.s.) driven by repeated elements and novel gene families across ecological guilds.</title>
        <authorList>
            <consortium name="Lawrence Berkeley National Laboratory"/>
            <person name="Harder C.B."/>
            <person name="Miyauchi S."/>
            <person name="Viragh M."/>
            <person name="Kuo A."/>
            <person name="Thoen E."/>
            <person name="Andreopoulos B."/>
            <person name="Lu D."/>
            <person name="Skrede I."/>
            <person name="Drula E."/>
            <person name="Henrissat B."/>
            <person name="Morin E."/>
            <person name="Kohler A."/>
            <person name="Barry K."/>
            <person name="LaButti K."/>
            <person name="Morin E."/>
            <person name="Salamov A."/>
            <person name="Lipzen A."/>
            <person name="Mereny Z."/>
            <person name="Hegedus B."/>
            <person name="Baldrian P."/>
            <person name="Stursova M."/>
            <person name="Weitz H."/>
            <person name="Taylor A."/>
            <person name="Grigoriev I.V."/>
            <person name="Nagy L.G."/>
            <person name="Martin F."/>
            <person name="Kauserud H."/>
        </authorList>
    </citation>
    <scope>NUCLEOTIDE SEQUENCE</scope>
    <source>
        <strain evidence="2">CBHHK002</strain>
    </source>
</reference>
<name>A0AAD6ZQ35_9AGAR</name>
<protein>
    <submittedName>
        <fullName evidence="2">Uncharacterized protein</fullName>
    </submittedName>
</protein>
<organism evidence="2 3">
    <name type="scientific">Mycena albidolilacea</name>
    <dbReference type="NCBI Taxonomy" id="1033008"/>
    <lineage>
        <taxon>Eukaryota</taxon>
        <taxon>Fungi</taxon>
        <taxon>Dikarya</taxon>
        <taxon>Basidiomycota</taxon>
        <taxon>Agaricomycotina</taxon>
        <taxon>Agaricomycetes</taxon>
        <taxon>Agaricomycetidae</taxon>
        <taxon>Agaricales</taxon>
        <taxon>Marasmiineae</taxon>
        <taxon>Mycenaceae</taxon>
        <taxon>Mycena</taxon>
    </lineage>
</organism>
<proteinExistence type="predicted"/>
<sequence length="134" mass="14784">MHSNDITDKSKGNFLSKSVALLQGLWFSTHATLLGQEMQLFSFLTPLLGPSLATYDPLTSTTVPTLWSLPLPPKTQLAALGITTLVGTIFGGIHCAMWLTLYSTPAETWLWWAYTTIITFLPCQQQPLGRLNSE</sequence>
<gene>
    <name evidence="2" type="ORF">DFH08DRAFT_966371</name>
</gene>